<proteinExistence type="predicted"/>
<protein>
    <recommendedName>
        <fullName evidence="4">Helicase ATP-binding domain-containing protein</fullName>
    </recommendedName>
</protein>
<dbReference type="InterPro" id="IPR027417">
    <property type="entry name" value="P-loop_NTPase"/>
</dbReference>
<dbReference type="Gene3D" id="3.40.50.10810">
    <property type="entry name" value="Tandem AAA-ATPase domain"/>
    <property type="match status" value="1"/>
</dbReference>
<sequence>MPRYKFRWSNLSTELLHELCQSLFDDFTGFEPSEVLQDAYGARPKENFVAEAWGTLRDDWLLHDKESRERVVEGIRAIRHEEGQLKTRKDQMAYLRGLSNAKNLRAVVLQAFIDRGEVEPEASEAETKPEPPGDVKPRPPIVKLKPPAPPTGDDVQTAAVDKPQDLNVAPGSIVVIRDEEWLVTSAEQGSDGWLVRVRGLSELVAETTAAFYSSLDTIEVQDPKEARVVPDGSSGYRDSRLWLEALIRKTPVPYGDQNLTVSTHMLADALAYQRAAVTKALDPQHIRPRILIADAVGLGKTLEIGMVLSELVRRGRGERILIVTPKHVLEQMQHELWCRFALPFVRLDSIGIQKVRQKLPATRNPFTYFKRAIISIDTLKSPRYKAHLVVPPRSWRVPYAASGVMLDSLIS</sequence>
<evidence type="ECO:0000313" key="2">
    <source>
        <dbReference type="EMBL" id="OBA92310.1"/>
    </source>
</evidence>
<dbReference type="SUPFAM" id="SSF52540">
    <property type="entry name" value="P-loop containing nucleoside triphosphate hydrolases"/>
    <property type="match status" value="1"/>
</dbReference>
<reference evidence="2 3" key="1">
    <citation type="submission" date="2016-06" db="EMBL/GenBank/DDBJ databases">
        <authorList>
            <person name="Kjaerup R.B."/>
            <person name="Dalgaard T.S."/>
            <person name="Juul-Madsen H.R."/>
        </authorList>
    </citation>
    <scope>NUCLEOTIDE SEQUENCE [LARGE SCALE GENOMIC DNA]</scope>
    <source>
        <strain evidence="2 3">1199456.5</strain>
    </source>
</reference>
<evidence type="ECO:0000256" key="1">
    <source>
        <dbReference type="SAM" id="MobiDB-lite"/>
    </source>
</evidence>
<evidence type="ECO:0008006" key="4">
    <source>
        <dbReference type="Google" id="ProtNLM"/>
    </source>
</evidence>
<feature type="region of interest" description="Disordered" evidence="1">
    <location>
        <begin position="118"/>
        <end position="154"/>
    </location>
</feature>
<dbReference type="InterPro" id="IPR038718">
    <property type="entry name" value="SNF2-like_sf"/>
</dbReference>
<dbReference type="EMBL" id="LZSF01000014">
    <property type="protein sequence ID" value="OBA92310.1"/>
    <property type="molecule type" value="Genomic_DNA"/>
</dbReference>
<evidence type="ECO:0000313" key="3">
    <source>
        <dbReference type="Proteomes" id="UP000093962"/>
    </source>
</evidence>
<feature type="compositionally biased region" description="Basic and acidic residues" evidence="1">
    <location>
        <begin position="125"/>
        <end position="137"/>
    </location>
</feature>
<organism evidence="2 3">
    <name type="scientific">Mycolicibacterium mucogenicum</name>
    <name type="common">Mycobacterium mucogenicum</name>
    <dbReference type="NCBI Taxonomy" id="56689"/>
    <lineage>
        <taxon>Bacteria</taxon>
        <taxon>Bacillati</taxon>
        <taxon>Actinomycetota</taxon>
        <taxon>Actinomycetes</taxon>
        <taxon>Mycobacteriales</taxon>
        <taxon>Mycobacteriaceae</taxon>
        <taxon>Mycolicibacterium</taxon>
    </lineage>
</organism>
<feature type="compositionally biased region" description="Pro residues" evidence="1">
    <location>
        <begin position="138"/>
        <end position="150"/>
    </location>
</feature>
<dbReference type="Proteomes" id="UP000093962">
    <property type="component" value="Unassembled WGS sequence"/>
</dbReference>
<comment type="caution">
    <text evidence="2">The sequence shown here is derived from an EMBL/GenBank/DDBJ whole genome shotgun (WGS) entry which is preliminary data.</text>
</comment>
<accession>A0A1A0N3Q9</accession>
<dbReference type="AlphaFoldDB" id="A0A1A0N3Q9"/>
<gene>
    <name evidence="2" type="ORF">A5642_09515</name>
</gene>
<name>A0A1A0N3Q9_MYCMU</name>